<dbReference type="InterPro" id="IPR036188">
    <property type="entry name" value="FAD/NAD-bd_sf"/>
</dbReference>
<dbReference type="EC" id="1.4.3.-" evidence="11"/>
<evidence type="ECO:0000256" key="9">
    <source>
        <dbReference type="ARBA" id="ARBA00023136"/>
    </source>
</evidence>
<evidence type="ECO:0000256" key="2">
    <source>
        <dbReference type="ARBA" id="ARBA00004170"/>
    </source>
</evidence>
<keyword evidence="9" id="KW-0472">Membrane</keyword>
<organism evidence="14 15">
    <name type="scientific">Prorocentrum cordatum</name>
    <dbReference type="NCBI Taxonomy" id="2364126"/>
    <lineage>
        <taxon>Eukaryota</taxon>
        <taxon>Sar</taxon>
        <taxon>Alveolata</taxon>
        <taxon>Dinophyceae</taxon>
        <taxon>Prorocentrales</taxon>
        <taxon>Prorocentraceae</taxon>
        <taxon>Prorocentrum</taxon>
    </lineage>
</organism>
<keyword evidence="7" id="KW-0957">Chromoplast</keyword>
<proteinExistence type="inferred from homology"/>
<evidence type="ECO:0000256" key="3">
    <source>
        <dbReference type="ARBA" id="ARBA00004260"/>
    </source>
</evidence>
<keyword evidence="7" id="KW-0934">Plastid</keyword>
<keyword evidence="6" id="KW-0125">Carotenoid biosynthesis</keyword>
<feature type="domain" description="Amine oxidase" evidence="13">
    <location>
        <begin position="219"/>
        <end position="675"/>
    </location>
</feature>
<keyword evidence="8 11" id="KW-0560">Oxidoreductase</keyword>
<evidence type="ECO:0000256" key="10">
    <source>
        <dbReference type="ARBA" id="ARBA00049319"/>
    </source>
</evidence>
<dbReference type="SUPFAM" id="SSF51905">
    <property type="entry name" value="FAD/NAD(P)-binding domain"/>
    <property type="match status" value="1"/>
</dbReference>
<dbReference type="Pfam" id="PF01593">
    <property type="entry name" value="Amino_oxidase"/>
    <property type="match status" value="1"/>
</dbReference>
<evidence type="ECO:0000256" key="7">
    <source>
        <dbReference type="ARBA" id="ARBA00022904"/>
    </source>
</evidence>
<dbReference type="InterPro" id="IPR050464">
    <property type="entry name" value="Zeta_carotene_desat/Oxidored"/>
</dbReference>
<evidence type="ECO:0000256" key="8">
    <source>
        <dbReference type="ARBA" id="ARBA00023002"/>
    </source>
</evidence>
<dbReference type="PRINTS" id="PR00757">
    <property type="entry name" value="AMINEOXDASEF"/>
</dbReference>
<evidence type="ECO:0000256" key="6">
    <source>
        <dbReference type="ARBA" id="ARBA00022746"/>
    </source>
</evidence>
<evidence type="ECO:0000259" key="13">
    <source>
        <dbReference type="Pfam" id="PF01593"/>
    </source>
</evidence>
<dbReference type="EMBL" id="CAUYUJ010001669">
    <property type="protein sequence ID" value="CAK0797040.1"/>
    <property type="molecule type" value="Genomic_DNA"/>
</dbReference>
<dbReference type="InterPro" id="IPR001613">
    <property type="entry name" value="Flavin_amine_oxidase"/>
</dbReference>
<comment type="catalytic activity">
    <reaction evidence="10">
        <text>2 a plastoquinone + 15-cis-phytoene = 9,9',15-tri-cis-zeta-carotene + 2 a plastoquinol</text>
        <dbReference type="Rhea" id="RHEA:30287"/>
        <dbReference type="Rhea" id="RHEA-COMP:9561"/>
        <dbReference type="Rhea" id="RHEA-COMP:9562"/>
        <dbReference type="ChEBI" id="CHEBI:17757"/>
        <dbReference type="ChEBI" id="CHEBI:27787"/>
        <dbReference type="ChEBI" id="CHEBI:48717"/>
        <dbReference type="ChEBI" id="CHEBI:62192"/>
        <dbReference type="EC" id="1.3.5.5"/>
    </reaction>
</comment>
<dbReference type="NCBIfam" id="TIGR02731">
    <property type="entry name" value="phytoene_desat"/>
    <property type="match status" value="1"/>
</dbReference>
<keyword evidence="11" id="KW-0274">FAD</keyword>
<evidence type="ECO:0000313" key="15">
    <source>
        <dbReference type="Proteomes" id="UP001189429"/>
    </source>
</evidence>
<dbReference type="PANTHER" id="PTHR42923">
    <property type="entry name" value="PROTOPORPHYRINOGEN OXIDASE"/>
    <property type="match status" value="1"/>
</dbReference>
<comment type="cofactor">
    <cofactor evidence="1 11">
        <name>FAD</name>
        <dbReference type="ChEBI" id="CHEBI:57692"/>
    </cofactor>
</comment>
<protein>
    <recommendedName>
        <fullName evidence="11">Amine oxidase</fullName>
        <ecNumber evidence="11">1.4.3.-</ecNumber>
    </recommendedName>
</protein>
<evidence type="ECO:0000256" key="12">
    <source>
        <dbReference type="SAM" id="MobiDB-lite"/>
    </source>
</evidence>
<accession>A0ABN9PY27</accession>
<comment type="pathway">
    <text evidence="4">Carotenoid biosynthesis; lycopene biosynthesis.</text>
</comment>
<name>A0ABN9PY27_9DINO</name>
<comment type="similarity">
    <text evidence="11">Belongs to the flavin monoamine oxidase family.</text>
</comment>
<evidence type="ECO:0000256" key="4">
    <source>
        <dbReference type="ARBA" id="ARBA00004900"/>
    </source>
</evidence>
<dbReference type="Gene3D" id="3.50.50.60">
    <property type="entry name" value="FAD/NAD(P)-binding domain"/>
    <property type="match status" value="1"/>
</dbReference>
<evidence type="ECO:0000313" key="14">
    <source>
        <dbReference type="EMBL" id="CAK0797040.1"/>
    </source>
</evidence>
<feature type="region of interest" description="Disordered" evidence="12">
    <location>
        <begin position="1"/>
        <end position="43"/>
    </location>
</feature>
<sequence length="740" mass="81259">MFGGVAPGSNAPPDVPKASARETRSLIGLDPSSPRPVCHPGRRGLTVPNPSLIHAPLIHVRDRLILLSPNHRSFVLGTPHTAISYPESTHAPLLAPLLASASPNHESFVFGTTHPAISRPESTRAPLLPPPSLAAWRWPLLGRSWAKTPGSNSHQPARSAWEVVVDVVPGGRARAVPDRRPCTHGVIPKPLQHTAARVAPPCGEGEGESKTVAVIGGGLAGLACAKYLVDAGASESCLWMPRGHKPVVLEARDRLGGKVSAWQDEDGDWIETGLHIFFGAYPNMMNLFSELDIEERLQWKRHQMIFAMQELPGEFTTFDFLEGIPAPFNFGLSILLNQKMLTLPEKLQCAPALLPMLIEGQKFIDLQDERSTLEFMEKYGMPDRINTEVFIAMAKALDFIDPDKLSMTVVLTAMNRQVHDEGWLLQGNQTLRLCEPLKEYIEARGGEIRCGVPLDSIVTEEDGSVKHFLMRGGEVVTADEYVTTVPCDIMRRILPRAWSTMPFFRQIDQLEGIPVINIHLWFDRKLLNVNHLCFSRSPLLSVYADMSTCCKEYYDEDKSMLELVFAPCSPLAGGSVNWIAKSDEEIVEATMTELERLFPTEIGSHLPGGGAKLRKHAVVKVPRSVYAAIPGRNKYRPSQETPIKNFTLSGDWTSQKFLGSMEGAVLSGKLAAEVIACKAAGQPTQGLKEIEPHILSQSFEPRDPKVIKGNDAINFGGGQVLGNKFKAKLEEQDAAQLVPA</sequence>
<gene>
    <name evidence="14" type="ORF">PCOR1329_LOCUS6237</name>
</gene>
<evidence type="ECO:0000256" key="5">
    <source>
        <dbReference type="ARBA" id="ARBA00006046"/>
    </source>
</evidence>
<reference evidence="14" key="1">
    <citation type="submission" date="2023-10" db="EMBL/GenBank/DDBJ databases">
        <authorList>
            <person name="Chen Y."/>
            <person name="Shah S."/>
            <person name="Dougan E. K."/>
            <person name="Thang M."/>
            <person name="Chan C."/>
        </authorList>
    </citation>
    <scope>NUCLEOTIDE SEQUENCE [LARGE SCALE GENOMIC DNA]</scope>
</reference>
<comment type="subcellular location">
    <subcellularLocation>
        <location evidence="2">Membrane</location>
        <topology evidence="2">Peripheral membrane protein</topology>
    </subcellularLocation>
    <subcellularLocation>
        <location evidence="3">Plastid</location>
        <location evidence="3">Chromoplast</location>
    </subcellularLocation>
</comment>
<evidence type="ECO:0000256" key="1">
    <source>
        <dbReference type="ARBA" id="ARBA00001974"/>
    </source>
</evidence>
<dbReference type="InterPro" id="IPR014102">
    <property type="entry name" value="Phytoene_desaturase"/>
</dbReference>
<comment type="caution">
    <text evidence="14">The sequence shown here is derived from an EMBL/GenBank/DDBJ whole genome shotgun (WGS) entry which is preliminary data.</text>
</comment>
<keyword evidence="15" id="KW-1185">Reference proteome</keyword>
<dbReference type="PANTHER" id="PTHR42923:SF45">
    <property type="entry name" value="15-CIS-PHYTOENE DESATURASE, CHLOROPLASTIC_CHROMOPLASTIC"/>
    <property type="match status" value="1"/>
</dbReference>
<comment type="similarity">
    <text evidence="5">Belongs to the carotenoid/retinoid oxidoreductase family.</text>
</comment>
<evidence type="ECO:0000256" key="11">
    <source>
        <dbReference type="RuleBase" id="RU362067"/>
    </source>
</evidence>
<dbReference type="InterPro" id="IPR002937">
    <property type="entry name" value="Amino_oxidase"/>
</dbReference>
<dbReference type="Proteomes" id="UP001189429">
    <property type="component" value="Unassembled WGS sequence"/>
</dbReference>
<keyword evidence="11" id="KW-0285">Flavoprotein</keyword>